<evidence type="ECO:0000256" key="1">
    <source>
        <dbReference type="ARBA" id="ARBA00022649"/>
    </source>
</evidence>
<dbReference type="EMBL" id="CP097636">
    <property type="protein sequence ID" value="URI10792.1"/>
    <property type="molecule type" value="Genomic_DNA"/>
</dbReference>
<evidence type="ECO:0000313" key="3">
    <source>
        <dbReference type="Proteomes" id="UP001056201"/>
    </source>
</evidence>
<dbReference type="RefSeq" id="WP_250198995.1">
    <property type="nucleotide sequence ID" value="NZ_CP097636.1"/>
</dbReference>
<proteinExistence type="predicted"/>
<dbReference type="Proteomes" id="UP001056201">
    <property type="component" value="Chromosome 2"/>
</dbReference>
<sequence>MPYARSHQSAAMVRPTARDRKPANLSLPVDLIDEARSLGINLSQAAASGIAAAITQHRQARWVAENQDALQSSNAFVDQNGLPLDRYRHF</sequence>
<dbReference type="Pfam" id="PF07362">
    <property type="entry name" value="CcdA"/>
    <property type="match status" value="1"/>
</dbReference>
<dbReference type="InterPro" id="IPR009956">
    <property type="entry name" value="Post-segregation_anti-tox_CcdA"/>
</dbReference>
<keyword evidence="1" id="KW-1277">Toxin-antitoxin system</keyword>
<keyword evidence="3" id="KW-1185">Reference proteome</keyword>
<organism evidence="2 3">
    <name type="scientific">Aquincola tertiaricarbonis</name>
    <dbReference type="NCBI Taxonomy" id="391953"/>
    <lineage>
        <taxon>Bacteria</taxon>
        <taxon>Pseudomonadati</taxon>
        <taxon>Pseudomonadota</taxon>
        <taxon>Betaproteobacteria</taxon>
        <taxon>Burkholderiales</taxon>
        <taxon>Sphaerotilaceae</taxon>
        <taxon>Aquincola</taxon>
    </lineage>
</organism>
<protein>
    <submittedName>
        <fullName evidence="2">Type II toxin-antitoxin system CcdA family antitoxin</fullName>
    </submittedName>
</protein>
<reference evidence="2" key="1">
    <citation type="submission" date="2022-05" db="EMBL/GenBank/DDBJ databases">
        <title>An RpoN-dependent PEP-CTERM gene is involved in floc formation of an Aquincola tertiaricarbonis strain.</title>
        <authorList>
            <person name="Qiu D."/>
            <person name="Xia M."/>
        </authorList>
    </citation>
    <scope>NUCLEOTIDE SEQUENCE</scope>
    <source>
        <strain evidence="2">RN12</strain>
    </source>
</reference>
<gene>
    <name evidence="2" type="ORF">MW290_17565</name>
</gene>
<name>A0ABY4SBR9_AQUTE</name>
<evidence type="ECO:0000313" key="2">
    <source>
        <dbReference type="EMBL" id="URI10792.1"/>
    </source>
</evidence>
<accession>A0ABY4SBR9</accession>